<dbReference type="OrthoDB" id="2448599at2759"/>
<gene>
    <name evidence="2" type="ORF">RFULGI_LOCUS16489</name>
</gene>
<dbReference type="Proteomes" id="UP000789396">
    <property type="component" value="Unassembled WGS sequence"/>
</dbReference>
<proteinExistence type="predicted"/>
<feature type="non-terminal residue" evidence="2">
    <location>
        <position position="1"/>
    </location>
</feature>
<dbReference type="EMBL" id="CAJVPZ010058687">
    <property type="protein sequence ID" value="CAG8788293.1"/>
    <property type="molecule type" value="Genomic_DNA"/>
</dbReference>
<sequence length="118" mass="14240">CLGTIDEVKEKVSYIQPEMEQTDLVLTDFNHNEGFHKLFTYYNIGKERIYDIYKQEVEKTVQRNTKEIQQEKHKLQEKQLEKERLNEEEINISQICDKKFKKQKLSKNLNANDKEFDP</sequence>
<feature type="coiled-coil region" evidence="1">
    <location>
        <begin position="54"/>
        <end position="88"/>
    </location>
</feature>
<protein>
    <submittedName>
        <fullName evidence="2">5520_t:CDS:1</fullName>
    </submittedName>
</protein>
<keyword evidence="1" id="KW-0175">Coiled coil</keyword>
<evidence type="ECO:0000313" key="3">
    <source>
        <dbReference type="Proteomes" id="UP000789396"/>
    </source>
</evidence>
<evidence type="ECO:0000256" key="1">
    <source>
        <dbReference type="SAM" id="Coils"/>
    </source>
</evidence>
<comment type="caution">
    <text evidence="2">The sequence shown here is derived from an EMBL/GenBank/DDBJ whole genome shotgun (WGS) entry which is preliminary data.</text>
</comment>
<accession>A0A9N9P3K1</accession>
<dbReference type="AlphaFoldDB" id="A0A9N9P3K1"/>
<keyword evidence="3" id="KW-1185">Reference proteome</keyword>
<organism evidence="2 3">
    <name type="scientific">Racocetra fulgida</name>
    <dbReference type="NCBI Taxonomy" id="60492"/>
    <lineage>
        <taxon>Eukaryota</taxon>
        <taxon>Fungi</taxon>
        <taxon>Fungi incertae sedis</taxon>
        <taxon>Mucoromycota</taxon>
        <taxon>Glomeromycotina</taxon>
        <taxon>Glomeromycetes</taxon>
        <taxon>Diversisporales</taxon>
        <taxon>Gigasporaceae</taxon>
        <taxon>Racocetra</taxon>
    </lineage>
</organism>
<reference evidence="2" key="1">
    <citation type="submission" date="2021-06" db="EMBL/GenBank/DDBJ databases">
        <authorList>
            <person name="Kallberg Y."/>
            <person name="Tangrot J."/>
            <person name="Rosling A."/>
        </authorList>
    </citation>
    <scope>NUCLEOTIDE SEQUENCE</scope>
    <source>
        <strain evidence="2">IN212</strain>
    </source>
</reference>
<evidence type="ECO:0000313" key="2">
    <source>
        <dbReference type="EMBL" id="CAG8788293.1"/>
    </source>
</evidence>
<feature type="non-terminal residue" evidence="2">
    <location>
        <position position="118"/>
    </location>
</feature>
<name>A0A9N9P3K1_9GLOM</name>